<sequence length="219" mass="25085">MSSVTDKAYINALGGCVYSFFKMAFCELLDINNYIKIMADDKIVKIDGYHRQVRDLPHVQTIHAVCNLNLSNEEIDIVIKIEDVNPYKPYAYTIMYKNEKITLISNDDGSVQFDGFNKVQGFYKFKVATLSYLKSVYGENVSEMQAPVIEITINEFKPKRKLELDCVSYEEEKEESNKCVGMLQKTETFKNYNVVNGDLGRIVGRIEIHFNLSSVIKPS</sequence>
<evidence type="ECO:0000313" key="2">
    <source>
        <dbReference type="Proteomes" id="UP000202129"/>
    </source>
</evidence>
<dbReference type="GeneID" id="1463398"/>
<evidence type="ECO:0000313" key="1">
    <source>
        <dbReference type="EMBL" id="AAP85692.1"/>
    </source>
</evidence>
<organism evidence="1 2">
    <name type="scientific">Adoxophyes orana granulovirus</name>
    <name type="common">AoGV</name>
    <dbReference type="NCBI Taxonomy" id="170617"/>
    <lineage>
        <taxon>Viruses</taxon>
        <taxon>Viruses incertae sedis</taxon>
        <taxon>Naldaviricetes</taxon>
        <taxon>Lefavirales</taxon>
        <taxon>Baculoviridae</taxon>
        <taxon>Betabaculovirus</taxon>
        <taxon>Betabaculovirus adoranae</taxon>
    </lineage>
</organism>
<gene>
    <name evidence="1" type="primary">ORF_55</name>
</gene>
<dbReference type="KEGG" id="vg:1463398"/>
<dbReference type="EMBL" id="AF547984">
    <property type="protein sequence ID" value="AAP85692.1"/>
    <property type="molecule type" value="Genomic_DNA"/>
</dbReference>
<protein>
    <submittedName>
        <fullName evidence="1">ORF_55</fullName>
    </submittedName>
</protein>
<dbReference type="RefSeq" id="NP_872509.1">
    <property type="nucleotide sequence ID" value="NC_005038.1"/>
</dbReference>
<dbReference type="Proteomes" id="UP000202129">
    <property type="component" value="Segment"/>
</dbReference>
<accession>Q7T9W0</accession>
<reference evidence="1 2" key="1">
    <citation type="journal article" date="2003" name="Virology">
        <title>The complete sequence of the Adoxophyes orana granulovirus genome.</title>
        <authorList>
            <person name="Wormleaton S."/>
            <person name="Kuzio J."/>
            <person name="Winstanley D."/>
        </authorList>
    </citation>
    <scope>NUCLEOTIDE SEQUENCE [LARGE SCALE GENOMIC DNA]</scope>
</reference>
<keyword evidence="2" id="KW-1185">Reference proteome</keyword>
<name>Q7T9W0_GVAO</name>
<organismHost>
    <name type="scientific">Adoxophyes</name>
    <dbReference type="NCBI Taxonomy" id="85584"/>
</organismHost>
<proteinExistence type="predicted"/>